<sequence length="190" mass="21609">MKVSIISENHPISRMSYTSIDSREPLYSKAQFEPTSSLEPIVWESTDGFIKGVGNIADNGDLCVSKEFAELVMSFDPYGIECYPAELRLPDGSLSNRYLLALNNVLDVIDESKSRMRKSPKRNKMLVMELYLSEEKLKKIPLQNRVLFRVKGAETATIFCEEIFDLVSGTESFSDLRAFKLDCDKEVPKY</sequence>
<evidence type="ECO:0000313" key="2">
    <source>
        <dbReference type="EMBL" id="CAH1522560.1"/>
    </source>
</evidence>
<organism evidence="2 3">
    <name type="scientific">Vibrio owensii</name>
    <dbReference type="NCBI Taxonomy" id="696485"/>
    <lineage>
        <taxon>Bacteria</taxon>
        <taxon>Pseudomonadati</taxon>
        <taxon>Pseudomonadota</taxon>
        <taxon>Gammaproteobacteria</taxon>
        <taxon>Vibrionales</taxon>
        <taxon>Vibrionaceae</taxon>
        <taxon>Vibrio</taxon>
    </lineage>
</organism>
<dbReference type="InterPro" id="IPR012433">
    <property type="entry name" value="Imm11"/>
</dbReference>
<accession>A0AAU9Q293</accession>
<evidence type="ECO:0000259" key="1">
    <source>
        <dbReference type="Pfam" id="PF07791"/>
    </source>
</evidence>
<feature type="domain" description="Immunity MXAN-0049 protein" evidence="1">
    <location>
        <begin position="60"/>
        <end position="164"/>
    </location>
</feature>
<dbReference type="Pfam" id="PF07791">
    <property type="entry name" value="Imm11"/>
    <property type="match status" value="1"/>
</dbReference>
<dbReference type="Proteomes" id="UP001295420">
    <property type="component" value="Unassembled WGS sequence"/>
</dbReference>
<dbReference type="AlphaFoldDB" id="A0AAU9Q293"/>
<protein>
    <recommendedName>
        <fullName evidence="1">Immunity MXAN-0049 protein domain-containing protein</fullName>
    </recommendedName>
</protein>
<dbReference type="EMBL" id="CAKMTQ010000003">
    <property type="protein sequence ID" value="CAH1522560.1"/>
    <property type="molecule type" value="Genomic_DNA"/>
</dbReference>
<reference evidence="2" key="1">
    <citation type="submission" date="2022-01" db="EMBL/GenBank/DDBJ databases">
        <authorList>
            <person name="Lagorce A."/>
        </authorList>
    </citation>
    <scope>NUCLEOTIDE SEQUENCE</scope>
    <source>
        <strain evidence="2">Th15_F1_D04</strain>
    </source>
</reference>
<evidence type="ECO:0000313" key="3">
    <source>
        <dbReference type="Proteomes" id="UP001295420"/>
    </source>
</evidence>
<gene>
    <name evidence="2" type="ORF">THF1D04_110029</name>
</gene>
<dbReference type="RefSeq" id="WP_331419428.1">
    <property type="nucleotide sequence ID" value="NZ_CAKMTQ010000003.1"/>
</dbReference>
<proteinExistence type="predicted"/>
<comment type="caution">
    <text evidence="2">The sequence shown here is derived from an EMBL/GenBank/DDBJ whole genome shotgun (WGS) entry which is preliminary data.</text>
</comment>
<name>A0AAU9Q293_9VIBR</name>